<organism evidence="1 2">
    <name type="scientific">Fusarium sarcochroum</name>
    <dbReference type="NCBI Taxonomy" id="1208366"/>
    <lineage>
        <taxon>Eukaryota</taxon>
        <taxon>Fungi</taxon>
        <taxon>Dikarya</taxon>
        <taxon>Ascomycota</taxon>
        <taxon>Pezizomycotina</taxon>
        <taxon>Sordariomycetes</taxon>
        <taxon>Hypocreomycetidae</taxon>
        <taxon>Hypocreales</taxon>
        <taxon>Nectriaceae</taxon>
        <taxon>Fusarium</taxon>
        <taxon>Fusarium lateritium species complex</taxon>
    </lineage>
</organism>
<evidence type="ECO:0000313" key="2">
    <source>
        <dbReference type="Proteomes" id="UP000622797"/>
    </source>
</evidence>
<sequence length="44" mass="4691">MQVTCCNKVTNEETGNAGGSGLELLNGLSLFDQCSKLNVNVLYL</sequence>
<reference evidence="1" key="1">
    <citation type="journal article" date="2020" name="BMC Genomics">
        <title>Correction to: Identification and distribution of gene clusters required for synthesis of sphingolipid metabolism inhibitors in diverse species of the filamentous fungus Fusarium.</title>
        <authorList>
            <person name="Kim H.S."/>
            <person name="Lohmar J.M."/>
            <person name="Busman M."/>
            <person name="Brown D.W."/>
            <person name="Naumann T.A."/>
            <person name="Divon H.H."/>
            <person name="Lysoe E."/>
            <person name="Uhlig S."/>
            <person name="Proctor R.H."/>
        </authorList>
    </citation>
    <scope>NUCLEOTIDE SEQUENCE</scope>
    <source>
        <strain evidence="1">NRRL 20472</strain>
    </source>
</reference>
<dbReference type="AlphaFoldDB" id="A0A8H4SP41"/>
<evidence type="ECO:0008006" key="3">
    <source>
        <dbReference type="Google" id="ProtNLM"/>
    </source>
</evidence>
<comment type="caution">
    <text evidence="1">The sequence shown here is derived from an EMBL/GenBank/DDBJ whole genome shotgun (WGS) entry which is preliminary data.</text>
</comment>
<name>A0A8H4SP41_9HYPO</name>
<dbReference type="Proteomes" id="UP000622797">
    <property type="component" value="Unassembled WGS sequence"/>
</dbReference>
<feature type="non-terminal residue" evidence="1">
    <location>
        <position position="44"/>
    </location>
</feature>
<evidence type="ECO:0000313" key="1">
    <source>
        <dbReference type="EMBL" id="KAF4943147.1"/>
    </source>
</evidence>
<keyword evidence="2" id="KW-1185">Reference proteome</keyword>
<protein>
    <recommendedName>
        <fullName evidence="3">Hydrophobin</fullName>
    </recommendedName>
</protein>
<accession>A0A8H4SP41</accession>
<dbReference type="EMBL" id="JABEXW010001700">
    <property type="protein sequence ID" value="KAF4943147.1"/>
    <property type="molecule type" value="Genomic_DNA"/>
</dbReference>
<proteinExistence type="predicted"/>
<reference evidence="1" key="2">
    <citation type="submission" date="2020-05" db="EMBL/GenBank/DDBJ databases">
        <authorList>
            <person name="Kim H.-S."/>
            <person name="Proctor R.H."/>
            <person name="Brown D.W."/>
        </authorList>
    </citation>
    <scope>NUCLEOTIDE SEQUENCE</scope>
    <source>
        <strain evidence="1">NRRL 20472</strain>
    </source>
</reference>
<gene>
    <name evidence="1" type="ORF">FSARC_15016</name>
</gene>